<keyword evidence="3" id="KW-1133">Transmembrane helix</keyword>
<sequence>MVPAILIYLLKANIALTLFFLAYRFGLRRLTFYTGNRVFLLTGIAFSSLFPLVPIDTFINKHEVLAGSVMTYIPDLSAWQAPAPVFTIWTLLVYIFWTGVSVMAIRFGIQLFSLWKIHRSSQHSKIADTPVQVLEQPVNPFSFFRNIYINPSLHQPDELPSILRHEMVHVGQWHSVDVVLGELNNIFYWFNPGAWLMKTAIRENLEFITDRYLLKQGIDKTAYQYNLIKVSGIPYATAIANNFNFSHLKNRIIMMNSKKSSRYQVARYLVLGLLVGGTVLSLNYTKATSVIPFANVKDTVPPPPPSAPKTPPPPPKAPKPPKDAKLAPPTVVKDVVLPPPVIVKDPVPRGNALTLRVDDPSKAPLYVVDGKVVPSIESISPNGIESINVLKDQSAVAIYGERGRNGVIQVTTKKGAITVVPVQLSDLGSDTANKITISLKPQGQVIGYGGNNNGKGQGIPAGVLVVVDGKETSREAANAIPPGEIKTVNVLKGGSATMFKGKPQPNGVILITTKGNSITVSDDHSISADTIFVR</sequence>
<dbReference type="OrthoDB" id="649093at2"/>
<dbReference type="CDD" id="cd07341">
    <property type="entry name" value="M56_BlaR1_MecR1_like"/>
    <property type="match status" value="1"/>
</dbReference>
<feature type="transmembrane region" description="Helical" evidence="3">
    <location>
        <begin position="38"/>
        <end position="55"/>
    </location>
</feature>
<keyword evidence="1 3" id="KW-0812">Transmembrane</keyword>
<reference evidence="6" key="1">
    <citation type="submission" date="2016-10" db="EMBL/GenBank/DDBJ databases">
        <authorList>
            <person name="Varghese N."/>
            <person name="Submissions S."/>
        </authorList>
    </citation>
    <scope>NUCLEOTIDE SEQUENCE [LARGE SCALE GENOMIC DNA]</scope>
    <source>
        <strain evidence="6">DSM 3695</strain>
    </source>
</reference>
<dbReference type="Proteomes" id="UP000199310">
    <property type="component" value="Unassembled WGS sequence"/>
</dbReference>
<keyword evidence="5" id="KW-0675">Receptor</keyword>
<protein>
    <submittedName>
        <fullName evidence="5">TonB-dependent outer membrane receptor, SusC/RagA subfamily, signature region</fullName>
    </submittedName>
</protein>
<dbReference type="Gene3D" id="2.170.130.10">
    <property type="entry name" value="TonB-dependent receptor, plug domain"/>
    <property type="match status" value="2"/>
</dbReference>
<dbReference type="InterPro" id="IPR039426">
    <property type="entry name" value="TonB-dep_rcpt-like"/>
</dbReference>
<dbReference type="InterPro" id="IPR023997">
    <property type="entry name" value="TonB-dep_OMP_SusC/RagA_CS"/>
</dbReference>
<name>A0A1I0SEN4_9BACT</name>
<comment type="subcellular location">
    <subcellularLocation>
        <location evidence="1">Cell outer membrane</location>
        <topology evidence="1">Multi-pass membrane protein</topology>
    </subcellularLocation>
</comment>
<dbReference type="PANTHER" id="PTHR34978:SF3">
    <property type="entry name" value="SLR0241 PROTEIN"/>
    <property type="match status" value="1"/>
</dbReference>
<evidence type="ECO:0000256" key="1">
    <source>
        <dbReference type="PROSITE-ProRule" id="PRU01360"/>
    </source>
</evidence>
<gene>
    <name evidence="5" type="ORF">SAMN04488122_6241</name>
</gene>
<feature type="compositionally biased region" description="Pro residues" evidence="2">
    <location>
        <begin position="300"/>
        <end position="318"/>
    </location>
</feature>
<keyword evidence="6" id="KW-1185">Reference proteome</keyword>
<dbReference type="RefSeq" id="WP_089902667.1">
    <property type="nucleotide sequence ID" value="NZ_FOJG01000002.1"/>
</dbReference>
<proteinExistence type="inferred from homology"/>
<feature type="domain" description="Peptidase M56" evidence="4">
    <location>
        <begin position="155"/>
        <end position="255"/>
    </location>
</feature>
<dbReference type="GO" id="GO:0009279">
    <property type="term" value="C:cell outer membrane"/>
    <property type="evidence" value="ECO:0007669"/>
    <property type="project" value="UniProtKB-SubCell"/>
</dbReference>
<dbReference type="STRING" id="29529.SAMN04488122_6241"/>
<dbReference type="SUPFAM" id="SSF56935">
    <property type="entry name" value="Porins"/>
    <property type="match status" value="2"/>
</dbReference>
<dbReference type="PROSITE" id="PS52016">
    <property type="entry name" value="TONB_DEPENDENT_REC_3"/>
    <property type="match status" value="1"/>
</dbReference>
<dbReference type="Pfam" id="PF05569">
    <property type="entry name" value="Peptidase_M56"/>
    <property type="match status" value="1"/>
</dbReference>
<organism evidence="5 6">
    <name type="scientific">Chitinophaga arvensicola</name>
    <dbReference type="NCBI Taxonomy" id="29529"/>
    <lineage>
        <taxon>Bacteria</taxon>
        <taxon>Pseudomonadati</taxon>
        <taxon>Bacteroidota</taxon>
        <taxon>Chitinophagia</taxon>
        <taxon>Chitinophagales</taxon>
        <taxon>Chitinophagaceae</taxon>
        <taxon>Chitinophaga</taxon>
    </lineage>
</organism>
<dbReference type="EMBL" id="FOJG01000002">
    <property type="protein sequence ID" value="SEW54873.1"/>
    <property type="molecule type" value="Genomic_DNA"/>
</dbReference>
<feature type="region of interest" description="Disordered" evidence="2">
    <location>
        <begin position="295"/>
        <end position="325"/>
    </location>
</feature>
<dbReference type="InterPro" id="IPR037066">
    <property type="entry name" value="Plug_dom_sf"/>
</dbReference>
<feature type="transmembrane region" description="Helical" evidence="3">
    <location>
        <begin position="6"/>
        <end position="26"/>
    </location>
</feature>
<evidence type="ECO:0000256" key="3">
    <source>
        <dbReference type="SAM" id="Phobius"/>
    </source>
</evidence>
<keyword evidence="1 3" id="KW-0472">Membrane</keyword>
<evidence type="ECO:0000313" key="6">
    <source>
        <dbReference type="Proteomes" id="UP000199310"/>
    </source>
</evidence>
<evidence type="ECO:0000259" key="4">
    <source>
        <dbReference type="Pfam" id="PF05569"/>
    </source>
</evidence>
<evidence type="ECO:0000256" key="2">
    <source>
        <dbReference type="SAM" id="MobiDB-lite"/>
    </source>
</evidence>
<feature type="transmembrane region" description="Helical" evidence="3">
    <location>
        <begin position="86"/>
        <end position="109"/>
    </location>
</feature>
<keyword evidence="1" id="KW-0813">Transport</keyword>
<accession>A0A1I0SEN4</accession>
<dbReference type="NCBIfam" id="TIGR04057">
    <property type="entry name" value="SusC_RagA_signa"/>
    <property type="match status" value="1"/>
</dbReference>
<dbReference type="InterPro" id="IPR052173">
    <property type="entry name" value="Beta-lactam_resp_regulator"/>
</dbReference>
<dbReference type="AlphaFoldDB" id="A0A1I0SEN4"/>
<comment type="similarity">
    <text evidence="1">Belongs to the TonB-dependent receptor family.</text>
</comment>
<dbReference type="InterPro" id="IPR008756">
    <property type="entry name" value="Peptidase_M56"/>
</dbReference>
<evidence type="ECO:0000313" key="5">
    <source>
        <dbReference type="EMBL" id="SEW54873.1"/>
    </source>
</evidence>
<keyword evidence="1" id="KW-1134">Transmembrane beta strand</keyword>
<keyword evidence="1" id="KW-0998">Cell outer membrane</keyword>
<dbReference type="PANTHER" id="PTHR34978">
    <property type="entry name" value="POSSIBLE SENSOR-TRANSDUCER PROTEIN BLAR"/>
    <property type="match status" value="1"/>
</dbReference>
<feature type="transmembrane region" description="Helical" evidence="3">
    <location>
        <begin position="265"/>
        <end position="284"/>
    </location>
</feature>